<evidence type="ECO:0000313" key="4">
    <source>
        <dbReference type="Proteomes" id="UP001145072"/>
    </source>
</evidence>
<evidence type="ECO:0000256" key="1">
    <source>
        <dbReference type="SAM" id="Phobius"/>
    </source>
</evidence>
<dbReference type="Pfam" id="PF12164">
    <property type="entry name" value="SporV_AA"/>
    <property type="match status" value="1"/>
</dbReference>
<dbReference type="InterPro" id="IPR038548">
    <property type="entry name" value="SporV_AA_N_sf"/>
</dbReference>
<dbReference type="Gene3D" id="2.60.480.10">
    <property type="entry name" value="eubacterium ventriosum atcc domain"/>
    <property type="match status" value="1"/>
</dbReference>
<dbReference type="Proteomes" id="UP001145072">
    <property type="component" value="Unassembled WGS sequence"/>
</dbReference>
<protein>
    <submittedName>
        <fullName evidence="3">Stage V sporulation protein AA</fullName>
    </submittedName>
</protein>
<dbReference type="RefSeq" id="WP_259871197.1">
    <property type="nucleotide sequence ID" value="NZ_JAMQJZ010000001.1"/>
</dbReference>
<accession>A0A9X3WK62</accession>
<dbReference type="EMBL" id="JAMQJZ010000001">
    <property type="protein sequence ID" value="MDC3418889.1"/>
    <property type="molecule type" value="Genomic_DNA"/>
</dbReference>
<proteinExistence type="predicted"/>
<gene>
    <name evidence="3" type="ORF">NC661_00630</name>
</gene>
<evidence type="ECO:0000259" key="2">
    <source>
        <dbReference type="Pfam" id="PF12164"/>
    </source>
</evidence>
<evidence type="ECO:0000313" key="3">
    <source>
        <dbReference type="EMBL" id="MDC3418889.1"/>
    </source>
</evidence>
<reference evidence="3" key="1">
    <citation type="submission" date="2022-06" db="EMBL/GenBank/DDBJ databases">
        <title>Aquibacillus sp. a new bacterium isolated from soil saline samples.</title>
        <authorList>
            <person name="Galisteo C."/>
            <person name="De La Haba R."/>
            <person name="Sanchez-Porro C."/>
            <person name="Ventosa A."/>
        </authorList>
    </citation>
    <scope>NUCLEOTIDE SEQUENCE</scope>
    <source>
        <strain evidence="3">JCM 12387</strain>
    </source>
</reference>
<sequence>MGGIIYLRLKKEFEVKPNTTIRLNDIGYISGNNSVNQLIEESVIYQVSKEDRTVSVIDGFTVIDQLVRRFSDIEIQLVGPSQTIVRIKKPLKSPSIFFVCLIWLLLFIGSSMAIMNFHYDVSMQEVQQRLHFLLTGRQAEYPLWMQVPYSIGLGVGMILFFNHLFKKRFNEEPSPLEIEMFKYQQDLDSYVSKYENNISKNNDKSSN</sequence>
<feature type="domain" description="Stage V sporulation protein AA" evidence="2">
    <location>
        <begin position="5"/>
        <end position="89"/>
    </location>
</feature>
<keyword evidence="1" id="KW-1133">Transmembrane helix</keyword>
<keyword evidence="1" id="KW-0472">Membrane</keyword>
<keyword evidence="4" id="KW-1185">Reference proteome</keyword>
<dbReference type="AlphaFoldDB" id="A0A9X3WK62"/>
<feature type="transmembrane region" description="Helical" evidence="1">
    <location>
        <begin position="143"/>
        <end position="165"/>
    </location>
</feature>
<feature type="transmembrane region" description="Helical" evidence="1">
    <location>
        <begin position="96"/>
        <end position="119"/>
    </location>
</feature>
<organism evidence="3 4">
    <name type="scientific">Aquibacillus koreensis</name>
    <dbReference type="NCBI Taxonomy" id="279446"/>
    <lineage>
        <taxon>Bacteria</taxon>
        <taxon>Bacillati</taxon>
        <taxon>Bacillota</taxon>
        <taxon>Bacilli</taxon>
        <taxon>Bacillales</taxon>
        <taxon>Bacillaceae</taxon>
        <taxon>Aquibacillus</taxon>
    </lineage>
</organism>
<keyword evidence="1" id="KW-0812">Transmembrane</keyword>
<dbReference type="InterPro" id="IPR021997">
    <property type="entry name" value="SporV_AA"/>
</dbReference>
<comment type="caution">
    <text evidence="3">The sequence shown here is derived from an EMBL/GenBank/DDBJ whole genome shotgun (WGS) entry which is preliminary data.</text>
</comment>
<name>A0A9X3WK62_9BACI</name>